<gene>
    <name evidence="1" type="ORF">M413DRAFT_318151</name>
</gene>
<dbReference type="EMBL" id="KN831771">
    <property type="protein sequence ID" value="KIM46559.1"/>
    <property type="molecule type" value="Genomic_DNA"/>
</dbReference>
<reference evidence="2" key="2">
    <citation type="submission" date="2015-01" db="EMBL/GenBank/DDBJ databases">
        <title>Evolutionary Origins and Diversification of the Mycorrhizal Mutualists.</title>
        <authorList>
            <consortium name="DOE Joint Genome Institute"/>
            <consortium name="Mycorrhizal Genomics Consortium"/>
            <person name="Kohler A."/>
            <person name="Kuo A."/>
            <person name="Nagy L.G."/>
            <person name="Floudas D."/>
            <person name="Copeland A."/>
            <person name="Barry K.W."/>
            <person name="Cichocki N."/>
            <person name="Veneault-Fourrey C."/>
            <person name="LaButti K."/>
            <person name="Lindquist E.A."/>
            <person name="Lipzen A."/>
            <person name="Lundell T."/>
            <person name="Morin E."/>
            <person name="Murat C."/>
            <person name="Riley R."/>
            <person name="Ohm R."/>
            <person name="Sun H."/>
            <person name="Tunlid A."/>
            <person name="Henrissat B."/>
            <person name="Grigoriev I.V."/>
            <person name="Hibbett D.S."/>
            <person name="Martin F."/>
        </authorList>
    </citation>
    <scope>NUCLEOTIDE SEQUENCE [LARGE SCALE GENOMIC DNA]</scope>
    <source>
        <strain evidence="2">h7</strain>
    </source>
</reference>
<keyword evidence="2" id="KW-1185">Reference proteome</keyword>
<dbReference type="HOGENOM" id="CLU_2758061_0_0_1"/>
<evidence type="ECO:0000313" key="2">
    <source>
        <dbReference type="Proteomes" id="UP000053424"/>
    </source>
</evidence>
<sequence>MTFSSSMFGSISTTNVCPRSVMNVSSIAVVEAVPLMKGGKRQCCGSSRLMGRLSIHRVSTDKGSSSADGS</sequence>
<dbReference type="AlphaFoldDB" id="A0A0C3CR40"/>
<organism evidence="1 2">
    <name type="scientific">Hebeloma cylindrosporum</name>
    <dbReference type="NCBI Taxonomy" id="76867"/>
    <lineage>
        <taxon>Eukaryota</taxon>
        <taxon>Fungi</taxon>
        <taxon>Dikarya</taxon>
        <taxon>Basidiomycota</taxon>
        <taxon>Agaricomycotina</taxon>
        <taxon>Agaricomycetes</taxon>
        <taxon>Agaricomycetidae</taxon>
        <taxon>Agaricales</taxon>
        <taxon>Agaricineae</taxon>
        <taxon>Hymenogastraceae</taxon>
        <taxon>Hebeloma</taxon>
    </lineage>
</organism>
<accession>A0A0C3CR40</accession>
<protein>
    <submittedName>
        <fullName evidence="1">Uncharacterized protein</fullName>
    </submittedName>
</protein>
<dbReference type="Proteomes" id="UP000053424">
    <property type="component" value="Unassembled WGS sequence"/>
</dbReference>
<proteinExistence type="predicted"/>
<name>A0A0C3CR40_HEBCY</name>
<reference evidence="1 2" key="1">
    <citation type="submission" date="2014-04" db="EMBL/GenBank/DDBJ databases">
        <authorList>
            <consortium name="DOE Joint Genome Institute"/>
            <person name="Kuo A."/>
            <person name="Gay G."/>
            <person name="Dore J."/>
            <person name="Kohler A."/>
            <person name="Nagy L.G."/>
            <person name="Floudas D."/>
            <person name="Copeland A."/>
            <person name="Barry K.W."/>
            <person name="Cichocki N."/>
            <person name="Veneault-Fourrey C."/>
            <person name="LaButti K."/>
            <person name="Lindquist E.A."/>
            <person name="Lipzen A."/>
            <person name="Lundell T."/>
            <person name="Morin E."/>
            <person name="Murat C."/>
            <person name="Sun H."/>
            <person name="Tunlid A."/>
            <person name="Henrissat B."/>
            <person name="Grigoriev I.V."/>
            <person name="Hibbett D.S."/>
            <person name="Martin F."/>
            <person name="Nordberg H.P."/>
            <person name="Cantor M.N."/>
            <person name="Hua S.X."/>
        </authorList>
    </citation>
    <scope>NUCLEOTIDE SEQUENCE [LARGE SCALE GENOMIC DNA]</scope>
    <source>
        <strain evidence="2">h7</strain>
    </source>
</reference>
<evidence type="ECO:0000313" key="1">
    <source>
        <dbReference type="EMBL" id="KIM46559.1"/>
    </source>
</evidence>